<keyword evidence="2" id="KW-1185">Reference proteome</keyword>
<name>A0AA36CFC1_9BILA</name>
<gene>
    <name evidence="1" type="ORF">MSPICULIGERA_LOCUS6512</name>
</gene>
<protein>
    <submittedName>
        <fullName evidence="1">Uncharacterized protein</fullName>
    </submittedName>
</protein>
<dbReference type="AlphaFoldDB" id="A0AA36CFC1"/>
<reference evidence="1" key="1">
    <citation type="submission" date="2023-06" db="EMBL/GenBank/DDBJ databases">
        <authorList>
            <person name="Delattre M."/>
        </authorList>
    </citation>
    <scope>NUCLEOTIDE SEQUENCE</scope>
    <source>
        <strain evidence="1">AF72</strain>
    </source>
</reference>
<dbReference type="Proteomes" id="UP001177023">
    <property type="component" value="Unassembled WGS sequence"/>
</dbReference>
<evidence type="ECO:0000313" key="2">
    <source>
        <dbReference type="Proteomes" id="UP001177023"/>
    </source>
</evidence>
<evidence type="ECO:0000313" key="1">
    <source>
        <dbReference type="EMBL" id="CAJ0567981.1"/>
    </source>
</evidence>
<organism evidence="1 2">
    <name type="scientific">Mesorhabditis spiculigera</name>
    <dbReference type="NCBI Taxonomy" id="96644"/>
    <lineage>
        <taxon>Eukaryota</taxon>
        <taxon>Metazoa</taxon>
        <taxon>Ecdysozoa</taxon>
        <taxon>Nematoda</taxon>
        <taxon>Chromadorea</taxon>
        <taxon>Rhabditida</taxon>
        <taxon>Rhabditina</taxon>
        <taxon>Rhabditomorpha</taxon>
        <taxon>Rhabditoidea</taxon>
        <taxon>Rhabditidae</taxon>
        <taxon>Mesorhabditinae</taxon>
        <taxon>Mesorhabditis</taxon>
    </lineage>
</organism>
<proteinExistence type="predicted"/>
<accession>A0AA36CFC1</accession>
<dbReference type="EMBL" id="CATQJA010001622">
    <property type="protein sequence ID" value="CAJ0567981.1"/>
    <property type="molecule type" value="Genomic_DNA"/>
</dbReference>
<feature type="non-terminal residue" evidence="1">
    <location>
        <position position="476"/>
    </location>
</feature>
<sequence>MSEEPQNITFLSTKKTVATFYQGSSSNTAISIRPNSLNCTVELFSYGWPSDAGKASYLLFSFSPSNYRNLTPSQYWGRAVTLVLPASCAAGFQIEKIEAPETTNYTLGARENFGYISSRDYPLVGDAGPSKISMNVLLNETVLNDSEVQLNLLELVAYEPASSSDQLMIIFGEAGSKNFSTPQKNLQVKGTGQMQVFFEPAKMDSHFLIRYETKAVSERKTFVNLNAVDSSYTLNGNMVKDIDIFSIYVDGQPTTYVFPYFAAQSQTDFEIIDAENNVFSSKDLSAASNFTGNIQIDLTGNKNFEFALIFRLDYGKIELSNEVDFALLPLDASKSVTVEIGTENRTSVYSFVTPFNRTFPCSCSQISLYTGGYYRNVTTSPDKYLLYEFGENYTDYFYASQIRAFSFSLAIPENCDVSLELTENCEGNPDLSYNTVPLGGHGFFMSDAYRQNDNFWGIDPWKSRFVPMTRRVGLEP</sequence>
<comment type="caution">
    <text evidence="1">The sequence shown here is derived from an EMBL/GenBank/DDBJ whole genome shotgun (WGS) entry which is preliminary data.</text>
</comment>